<reference evidence="1" key="1">
    <citation type="submission" date="2021-01" db="EMBL/GenBank/DDBJ databases">
        <authorList>
            <person name="Sun Q."/>
        </authorList>
    </citation>
    <scope>NUCLEOTIDE SEQUENCE</scope>
    <source>
        <strain evidence="1">YIM B02566</strain>
    </source>
</reference>
<sequence length="488" mass="54598">MADLDTIELVKDIDVDKYKYGFTTEIETELAPKGLNEDIVAFISNKKNEPQWMLDWRLEAYRRWIQMTEPTWAKVHYPKIDFQDLHYYAAPKSMSGPKSLDEVDPELLRTYEKLGIPLREREVLAGVQTPRVAVDAVFDSISVVTTFKDELAKAGVIFCSISEAVREHPELVKKYLGSVVPQGDNFYAALNSAVYTDGSFVYVPPNTRCPMELSTYFRINEKKTGQFERTLIIADKGSYVSYLEGCTAPTRDENQLHAAVVELIALDDAEIKYSTVQNWYPGDKEGKGGVYNFVTKRGDCRGKNAKISWTQVETGSAITWKYPSCILRGDNSRGEFYSIAISNGRQQVDSGTKMIHLGKNTSSRIVSKGIAAGRSDNTYRGLVSAHRKATNARNFTQCDSLLIGDKCGAHTVPYIEAKTLSAHFEHEATTSKISDDQLFYCQSRGLSQEEAVTLIVNGFVRDVLQQLPMEFMAETQKLIGISLEGSVG</sequence>
<gene>
    <name evidence="1" type="primary">sufB</name>
    <name evidence="1" type="ORF">JHL16_07280</name>
</gene>
<protein>
    <submittedName>
        <fullName evidence="1">Fe-S cluster assembly protein SufB</fullName>
    </submittedName>
</protein>
<evidence type="ECO:0000313" key="2">
    <source>
        <dbReference type="Proteomes" id="UP000616151"/>
    </source>
</evidence>
<proteinExistence type="predicted"/>
<accession>A0ACC5R148</accession>
<keyword evidence="2" id="KW-1185">Reference proteome</keyword>
<organism evidence="1 2">
    <name type="scientific">Taklimakanibacter albus</name>
    <dbReference type="NCBI Taxonomy" id="2800327"/>
    <lineage>
        <taxon>Bacteria</taxon>
        <taxon>Pseudomonadati</taxon>
        <taxon>Pseudomonadota</taxon>
        <taxon>Alphaproteobacteria</taxon>
        <taxon>Hyphomicrobiales</taxon>
        <taxon>Aestuariivirgaceae</taxon>
        <taxon>Taklimakanibacter</taxon>
    </lineage>
</organism>
<dbReference type="Proteomes" id="UP000616151">
    <property type="component" value="Unassembled WGS sequence"/>
</dbReference>
<dbReference type="EMBL" id="JAENHL010000006">
    <property type="protein sequence ID" value="MBK1866153.1"/>
    <property type="molecule type" value="Genomic_DNA"/>
</dbReference>
<name>A0ACC5R148_9HYPH</name>
<evidence type="ECO:0000313" key="1">
    <source>
        <dbReference type="EMBL" id="MBK1866153.1"/>
    </source>
</evidence>
<comment type="caution">
    <text evidence="1">The sequence shown here is derived from an EMBL/GenBank/DDBJ whole genome shotgun (WGS) entry which is preliminary data.</text>
</comment>